<protein>
    <recommendedName>
        <fullName evidence="2">FlgO domain-containing protein</fullName>
    </recommendedName>
</protein>
<feature type="domain" description="FlgO" evidence="2">
    <location>
        <begin position="49"/>
        <end position="182"/>
    </location>
</feature>
<evidence type="ECO:0000256" key="1">
    <source>
        <dbReference type="SAM" id="SignalP"/>
    </source>
</evidence>
<dbReference type="PROSITE" id="PS51257">
    <property type="entry name" value="PROKAR_LIPOPROTEIN"/>
    <property type="match status" value="1"/>
</dbReference>
<comment type="caution">
    <text evidence="3">The sequence shown here is derived from an EMBL/GenBank/DDBJ whole genome shotgun (WGS) entry which is preliminary data.</text>
</comment>
<dbReference type="Proteomes" id="UP000633814">
    <property type="component" value="Unassembled WGS sequence"/>
</dbReference>
<reference evidence="3 4" key="1">
    <citation type="submission" date="2021-10" db="EMBL/GenBank/DDBJ databases">
        <title>Alishewanella koreense sp. nov. isolated from seawater of southwestern coast in South Korea and the proposal for the reclassification of Rheinheimera perlucida and Rheinheimera tuosuensis as Arsukibacterium perlucida and Arsukibacterium tuosuensis.</title>
        <authorList>
            <person name="Kim K.H."/>
            <person name="Ruan W."/>
            <person name="Kim K.R."/>
            <person name="Baek J.H."/>
            <person name="Jeon C.O."/>
        </authorList>
    </citation>
    <scope>NUCLEOTIDE SEQUENCE [LARGE SCALE GENOMIC DNA]</scope>
    <source>
        <strain evidence="3 4">16-MA</strain>
    </source>
</reference>
<organism evidence="3 4">
    <name type="scientific">Alishewanella maricola</name>
    <dbReference type="NCBI Taxonomy" id="2795740"/>
    <lineage>
        <taxon>Bacteria</taxon>
        <taxon>Pseudomonadati</taxon>
        <taxon>Pseudomonadota</taxon>
        <taxon>Gammaproteobacteria</taxon>
        <taxon>Alteromonadales</taxon>
        <taxon>Alteromonadaceae</taxon>
        <taxon>Alishewanella</taxon>
    </lineage>
</organism>
<dbReference type="Pfam" id="PF17680">
    <property type="entry name" value="FlgO"/>
    <property type="match status" value="1"/>
</dbReference>
<evidence type="ECO:0000313" key="3">
    <source>
        <dbReference type="EMBL" id="MCB5228012.1"/>
    </source>
</evidence>
<name>A0ABS8C6Q5_9ALTE</name>
<sequence length="206" mass="22991">MKYLLASALLLLLCGCAQKAEPEPTVKMPLRQVSAVGLSARPLDFYTHRLAQTLFASISSEHFRSPLAVSSFLPTRQLSLAQLSEQEIDLANQLAESMLSEAVQRGFVAVDLRLRQELLLQSDHEQALSRQISALRQQHGARALLTGTYTVQEDGLVVNVRLIELDNQQVIAAATDFVPHNVMWSPDKIQKRGNYLFRSDRIGEKP</sequence>
<dbReference type="EMBL" id="JAEINI020000012">
    <property type="protein sequence ID" value="MCB5228012.1"/>
    <property type="molecule type" value="Genomic_DNA"/>
</dbReference>
<feature type="chain" id="PRO_5046033374" description="FlgO domain-containing protein" evidence="1">
    <location>
        <begin position="20"/>
        <end position="206"/>
    </location>
</feature>
<keyword evidence="4" id="KW-1185">Reference proteome</keyword>
<gene>
    <name evidence="3" type="ORF">JAO78_014455</name>
</gene>
<dbReference type="InterPro" id="IPR041215">
    <property type="entry name" value="FlgO_dom"/>
</dbReference>
<accession>A0ABS8C6Q5</accession>
<feature type="signal peptide" evidence="1">
    <location>
        <begin position="1"/>
        <end position="19"/>
    </location>
</feature>
<dbReference type="PIRSF" id="PIRSF028688">
    <property type="entry name" value="UCP_imp_028688"/>
    <property type="match status" value="1"/>
</dbReference>
<dbReference type="InterPro" id="IPR014549">
    <property type="entry name" value="FlgO"/>
</dbReference>
<evidence type="ECO:0000313" key="4">
    <source>
        <dbReference type="Proteomes" id="UP000633814"/>
    </source>
</evidence>
<dbReference type="RefSeq" id="WP_226752071.1">
    <property type="nucleotide sequence ID" value="NZ_JAEINI020000012.1"/>
</dbReference>
<proteinExistence type="predicted"/>
<keyword evidence="1" id="KW-0732">Signal</keyword>
<evidence type="ECO:0000259" key="2">
    <source>
        <dbReference type="Pfam" id="PF17680"/>
    </source>
</evidence>